<evidence type="ECO:0000259" key="4">
    <source>
        <dbReference type="PROSITE" id="PS50209"/>
    </source>
</evidence>
<name>A0ABY7E213_MYAAR</name>
<gene>
    <name evidence="5" type="ORF">MAR_009405</name>
</gene>
<dbReference type="InterPro" id="IPR011029">
    <property type="entry name" value="DEATH-like_dom_sf"/>
</dbReference>
<dbReference type="CDD" id="cd01671">
    <property type="entry name" value="CARD"/>
    <property type="match status" value="1"/>
</dbReference>
<dbReference type="EMBL" id="CP111015">
    <property type="protein sequence ID" value="WAR02847.1"/>
    <property type="molecule type" value="Genomic_DNA"/>
</dbReference>
<accession>A0ABY7E213</accession>
<keyword evidence="6" id="KW-1185">Reference proteome</keyword>
<organism evidence="5 6">
    <name type="scientific">Mya arenaria</name>
    <name type="common">Soft-shell clam</name>
    <dbReference type="NCBI Taxonomy" id="6604"/>
    <lineage>
        <taxon>Eukaryota</taxon>
        <taxon>Metazoa</taxon>
        <taxon>Spiralia</taxon>
        <taxon>Lophotrochozoa</taxon>
        <taxon>Mollusca</taxon>
        <taxon>Bivalvia</taxon>
        <taxon>Autobranchia</taxon>
        <taxon>Heteroconchia</taxon>
        <taxon>Euheterodonta</taxon>
        <taxon>Imparidentia</taxon>
        <taxon>Neoheterodontei</taxon>
        <taxon>Myida</taxon>
        <taxon>Myoidea</taxon>
        <taxon>Myidae</taxon>
        <taxon>Mya</taxon>
    </lineage>
</organism>
<keyword evidence="2" id="KW-0067">ATP-binding</keyword>
<evidence type="ECO:0000313" key="5">
    <source>
        <dbReference type="EMBL" id="WAR02847.1"/>
    </source>
</evidence>
<dbReference type="PROSITE" id="PS50011">
    <property type="entry name" value="PROTEIN_KINASE_DOM"/>
    <property type="match status" value="1"/>
</dbReference>
<dbReference type="InterPro" id="IPR001315">
    <property type="entry name" value="CARD"/>
</dbReference>
<evidence type="ECO:0000313" key="6">
    <source>
        <dbReference type="Proteomes" id="UP001164746"/>
    </source>
</evidence>
<reference evidence="5" key="1">
    <citation type="submission" date="2022-11" db="EMBL/GenBank/DDBJ databases">
        <title>Centuries of genome instability and evolution in soft-shell clam transmissible cancer (bioRxiv).</title>
        <authorList>
            <person name="Hart S.F.M."/>
            <person name="Yonemitsu M.A."/>
            <person name="Giersch R.M."/>
            <person name="Beal B.F."/>
            <person name="Arriagada G."/>
            <person name="Davis B.W."/>
            <person name="Ostrander E.A."/>
            <person name="Goff S.P."/>
            <person name="Metzger M.J."/>
        </authorList>
    </citation>
    <scope>NUCLEOTIDE SEQUENCE</scope>
    <source>
        <strain evidence="5">MELC-2E11</strain>
        <tissue evidence="5">Siphon/mantle</tissue>
    </source>
</reference>
<evidence type="ECO:0000259" key="3">
    <source>
        <dbReference type="PROSITE" id="PS50011"/>
    </source>
</evidence>
<dbReference type="Gene3D" id="1.10.533.10">
    <property type="entry name" value="Death Domain, Fas"/>
    <property type="match status" value="1"/>
</dbReference>
<keyword evidence="1" id="KW-0547">Nucleotide-binding</keyword>
<sequence>MSLTAEVLTHMRDKGLITENDHKDISDFQTETMRNRILLSKVSKQEKGGEGGYDLLKSCLREMGHAQCAELMEEKERELLTESFGLLVRLSTDEKASVTKCLHDGRLLEMTQAHIDVLKFSCFNTTTGGGFGKVYICNGECIGVDKTQFVLKEIVYSEKYGELATRSIANEKIASRLMHFAIVPLIAHFEDSRMRSYFLSPYLNNGSLFDALKCIRSKKDTILSVQGNRKKVLLHIASAIAYLHSEVKNFRSSVLHMDIKSNNIVLDGECNARLIDFGFARELKEGTTSLETKVYNYSDGYFPSHFPKEDSTKPTMRHDVYNFGVGQIFRIYNKVVGVLPKQAHPISSKRFLYAHGFLSTKRENFNLFRTYRTSPNADIKIDSRNISNNTMLTAEKVIREVVTALPPLFLSGEEKVTPTLRDELKFSISEFVLKPNDVAKDIWKVSKKCISDEFSPSKEIHIKLENITRQHMSSFKRWSPAQTRPPKCEICLVNPFEESGCRYLKHSKSCRENIKVCIACMRNSYFNPIKCHSCDKERIDPFIGVGWGAVFVAGYDSNPEIAEVFKKDVEEMRSCMTSVSLPVMCISEENTAVIEPNSGGNATPENECLERTAIENALKRIVDNDIETLVFYYSGHHGDSGFRLNDKTTMTIDEIGDSISDIFNEQQMTKEREENTVRTLRVLLFLDCCMPGELKTKGNQNINIIQFNACADTEEAIVEKKESIFTKFVIQAFTKKASAKKCLNEVCSNQMECGIEGNFVTMDALLQYVNKHVSDAVVGRKSSTQVIARGAFDPKDVIIGYNYDFKMEFAFTPYGNVSGERKKLKTVTLKPDDFKTIAEAKEKIARHATDVFPRELTLKQVIPDLLSIEISTGPRRTQKEEVCTMEQLLSAWNGKRQLEVIQRGIEDIAPDKPVGVVVQNGESLRDNLIRLVKENKLKASISEQIDAASPENWTSFAVKGEDVKESMKTLPSGFEAFFQAMRKICEIQPDRRWTRVLWKFRKDSHWQPIVILEVELRQ</sequence>
<dbReference type="Pfam" id="PF00069">
    <property type="entry name" value="Pkinase"/>
    <property type="match status" value="1"/>
</dbReference>
<dbReference type="PANTHER" id="PTHR27001:SF931">
    <property type="entry name" value="OS11G0664100 PROTEIN"/>
    <property type="match status" value="1"/>
</dbReference>
<evidence type="ECO:0000256" key="2">
    <source>
        <dbReference type="ARBA" id="ARBA00022840"/>
    </source>
</evidence>
<dbReference type="SUPFAM" id="SSF56112">
    <property type="entry name" value="Protein kinase-like (PK-like)"/>
    <property type="match status" value="1"/>
</dbReference>
<dbReference type="Proteomes" id="UP001164746">
    <property type="component" value="Chromosome 4"/>
</dbReference>
<dbReference type="InterPro" id="IPR011009">
    <property type="entry name" value="Kinase-like_dom_sf"/>
</dbReference>
<feature type="domain" description="Protein kinase" evidence="3">
    <location>
        <begin position="120"/>
        <end position="432"/>
    </location>
</feature>
<dbReference type="PROSITE" id="PS50209">
    <property type="entry name" value="CARD"/>
    <property type="match status" value="1"/>
</dbReference>
<protein>
    <submittedName>
        <fullName evidence="5">Y1105-like protein</fullName>
    </submittedName>
</protein>
<dbReference type="InterPro" id="IPR008271">
    <property type="entry name" value="Ser/Thr_kinase_AS"/>
</dbReference>
<dbReference type="SMART" id="SM00220">
    <property type="entry name" value="S_TKc"/>
    <property type="match status" value="1"/>
</dbReference>
<proteinExistence type="predicted"/>
<dbReference type="InterPro" id="IPR000719">
    <property type="entry name" value="Prot_kinase_dom"/>
</dbReference>
<feature type="domain" description="CARD" evidence="4">
    <location>
        <begin position="1"/>
        <end position="75"/>
    </location>
</feature>
<dbReference type="SUPFAM" id="SSF47986">
    <property type="entry name" value="DEATH domain"/>
    <property type="match status" value="1"/>
</dbReference>
<evidence type="ECO:0000256" key="1">
    <source>
        <dbReference type="ARBA" id="ARBA00022741"/>
    </source>
</evidence>
<dbReference type="PROSITE" id="PS00108">
    <property type="entry name" value="PROTEIN_KINASE_ST"/>
    <property type="match status" value="1"/>
</dbReference>
<dbReference type="PANTHER" id="PTHR27001">
    <property type="entry name" value="OS01G0253100 PROTEIN"/>
    <property type="match status" value="1"/>
</dbReference>
<dbReference type="Gene3D" id="1.10.510.10">
    <property type="entry name" value="Transferase(Phosphotransferase) domain 1"/>
    <property type="match status" value="1"/>
</dbReference>
<dbReference type="Gene3D" id="3.40.50.1460">
    <property type="match status" value="1"/>
</dbReference>